<keyword evidence="2" id="KW-1185">Reference proteome</keyword>
<comment type="caution">
    <text evidence="1">The sequence shown here is derived from an EMBL/GenBank/DDBJ whole genome shotgun (WGS) entry which is preliminary data.</text>
</comment>
<name>A0A8J2HKB0_COTCN</name>
<accession>A0A8J2HKB0</accession>
<proteinExistence type="predicted"/>
<dbReference type="EMBL" id="CAJNRD030001122">
    <property type="protein sequence ID" value="CAG5101082.1"/>
    <property type="molecule type" value="Genomic_DNA"/>
</dbReference>
<protein>
    <submittedName>
        <fullName evidence="1">Uncharacterized protein</fullName>
    </submittedName>
</protein>
<reference evidence="1" key="1">
    <citation type="submission" date="2021-04" db="EMBL/GenBank/DDBJ databases">
        <authorList>
            <person name="Chebbi M.A.C M."/>
        </authorList>
    </citation>
    <scope>NUCLEOTIDE SEQUENCE</scope>
</reference>
<evidence type="ECO:0000313" key="2">
    <source>
        <dbReference type="Proteomes" id="UP000786811"/>
    </source>
</evidence>
<dbReference type="Proteomes" id="UP000786811">
    <property type="component" value="Unassembled WGS sequence"/>
</dbReference>
<dbReference type="OrthoDB" id="10474472at2759"/>
<dbReference type="AlphaFoldDB" id="A0A8J2HKB0"/>
<evidence type="ECO:0000313" key="1">
    <source>
        <dbReference type="EMBL" id="CAG5101082.1"/>
    </source>
</evidence>
<gene>
    <name evidence="1" type="ORF">HICCMSTLAB_LOCUS10155</name>
</gene>
<sequence length="172" mass="19789">MLKSGDADKIYLVNKGAINIRHKIEKEDVYYNEKLEKTFDSNYRRIATLISRKPITEDYISLYKNINEIDTNKCFTSDGNDLLNLSPCLNMNFTGIMNSNIHDPAFFCSWLEHDSIKSNVVVCDAKMSLRKIFLGILSLHRSSDDYGEWIGVENVADLEEKINEKLKNLSVK</sequence>
<organism evidence="1 2">
    <name type="scientific">Cotesia congregata</name>
    <name type="common">Parasitoid wasp</name>
    <name type="synonym">Apanteles congregatus</name>
    <dbReference type="NCBI Taxonomy" id="51543"/>
    <lineage>
        <taxon>Eukaryota</taxon>
        <taxon>Metazoa</taxon>
        <taxon>Ecdysozoa</taxon>
        <taxon>Arthropoda</taxon>
        <taxon>Hexapoda</taxon>
        <taxon>Insecta</taxon>
        <taxon>Pterygota</taxon>
        <taxon>Neoptera</taxon>
        <taxon>Endopterygota</taxon>
        <taxon>Hymenoptera</taxon>
        <taxon>Apocrita</taxon>
        <taxon>Ichneumonoidea</taxon>
        <taxon>Braconidae</taxon>
        <taxon>Microgastrinae</taxon>
        <taxon>Cotesia</taxon>
    </lineage>
</organism>